<gene>
    <name evidence="2" type="ORF">GSTENG00034186001</name>
</gene>
<evidence type="ECO:0000313" key="2">
    <source>
        <dbReference type="EMBL" id="CAG12050.1"/>
    </source>
</evidence>
<feature type="signal peptide" evidence="1">
    <location>
        <begin position="1"/>
        <end position="16"/>
    </location>
</feature>
<proteinExistence type="predicted"/>
<sequence length="82" mass="8595">MTASYLILCLMVTVRGSWEEMTRNQTIGEGPTLFTDGATVQDAGCLLQRVPGVCFAVAVYRKLLGIGEESASRDHSGGGGGS</sequence>
<reference evidence="2" key="2">
    <citation type="submission" date="2004-02" db="EMBL/GenBank/DDBJ databases">
        <authorList>
            <consortium name="Genoscope"/>
            <consortium name="Whitehead Institute Centre for Genome Research"/>
        </authorList>
    </citation>
    <scope>NUCLEOTIDE SEQUENCE</scope>
</reference>
<evidence type="ECO:0000256" key="1">
    <source>
        <dbReference type="SAM" id="SignalP"/>
    </source>
</evidence>
<feature type="chain" id="PRO_5004242761" evidence="1">
    <location>
        <begin position="17"/>
        <end position="82"/>
    </location>
</feature>
<organism evidence="2">
    <name type="scientific">Tetraodon nigroviridis</name>
    <name type="common">Spotted green pufferfish</name>
    <name type="synonym">Chelonodon nigroviridis</name>
    <dbReference type="NCBI Taxonomy" id="99883"/>
    <lineage>
        <taxon>Eukaryota</taxon>
        <taxon>Metazoa</taxon>
        <taxon>Chordata</taxon>
        <taxon>Craniata</taxon>
        <taxon>Vertebrata</taxon>
        <taxon>Euteleostomi</taxon>
        <taxon>Actinopterygii</taxon>
        <taxon>Neopterygii</taxon>
        <taxon>Teleostei</taxon>
        <taxon>Neoteleostei</taxon>
        <taxon>Acanthomorphata</taxon>
        <taxon>Eupercaria</taxon>
        <taxon>Tetraodontiformes</taxon>
        <taxon>Tetradontoidea</taxon>
        <taxon>Tetraodontidae</taxon>
        <taxon>Tetraodon</taxon>
    </lineage>
</organism>
<dbReference type="AlphaFoldDB" id="Q4RHT2"/>
<reference evidence="2" key="1">
    <citation type="journal article" date="2004" name="Nature">
        <title>Genome duplication in the teleost fish Tetraodon nigroviridis reveals the early vertebrate proto-karyotype.</title>
        <authorList>
            <person name="Jaillon O."/>
            <person name="Aury J.-M."/>
            <person name="Brunet F."/>
            <person name="Petit J.-L."/>
            <person name="Stange-Thomann N."/>
            <person name="Mauceli E."/>
            <person name="Bouneau L."/>
            <person name="Fischer C."/>
            <person name="Ozouf-Costaz C."/>
            <person name="Bernot A."/>
            <person name="Nicaud S."/>
            <person name="Jaffe D."/>
            <person name="Fisher S."/>
            <person name="Lutfalla G."/>
            <person name="Dossat C."/>
            <person name="Segurens B."/>
            <person name="Dasilva C."/>
            <person name="Salanoubat M."/>
            <person name="Levy M."/>
            <person name="Boudet N."/>
            <person name="Castellano S."/>
            <person name="Anthouard V."/>
            <person name="Jubin C."/>
            <person name="Castelli V."/>
            <person name="Katinka M."/>
            <person name="Vacherie B."/>
            <person name="Biemont C."/>
            <person name="Skalli Z."/>
            <person name="Cattolico L."/>
            <person name="Poulain J."/>
            <person name="De Berardinis V."/>
            <person name="Cruaud C."/>
            <person name="Duprat S."/>
            <person name="Brottier P."/>
            <person name="Coutanceau J.-P."/>
            <person name="Gouzy J."/>
            <person name="Parra G."/>
            <person name="Lardier G."/>
            <person name="Chapple C."/>
            <person name="McKernan K.J."/>
            <person name="McEwan P."/>
            <person name="Bosak S."/>
            <person name="Kellis M."/>
            <person name="Volff J.-N."/>
            <person name="Guigo R."/>
            <person name="Zody M.C."/>
            <person name="Mesirov J."/>
            <person name="Lindblad-Toh K."/>
            <person name="Birren B."/>
            <person name="Nusbaum C."/>
            <person name="Kahn D."/>
            <person name="Robinson-Rechavi M."/>
            <person name="Laudet V."/>
            <person name="Schachter V."/>
            <person name="Quetier F."/>
            <person name="Saurin W."/>
            <person name="Scarpelli C."/>
            <person name="Wincker P."/>
            <person name="Lander E.S."/>
            <person name="Weissenbach J."/>
            <person name="Roest Crollius H."/>
        </authorList>
    </citation>
    <scope>NUCLEOTIDE SEQUENCE [LARGE SCALE GENOMIC DNA]</scope>
</reference>
<dbReference type="KEGG" id="tng:GSTEN00034186G001"/>
<accession>Q4RHT2</accession>
<protein>
    <submittedName>
        <fullName evidence="2">(spotted green pufferfish) hypothetical protein</fullName>
    </submittedName>
</protein>
<name>Q4RHT2_TETNG</name>
<comment type="caution">
    <text evidence="2">The sequence shown here is derived from an EMBL/GenBank/DDBJ whole genome shotgun (WGS) entry which is preliminary data.</text>
</comment>
<keyword evidence="1" id="KW-0732">Signal</keyword>
<dbReference type="EMBL" id="CAAE01015044">
    <property type="protein sequence ID" value="CAG12050.1"/>
    <property type="molecule type" value="Genomic_DNA"/>
</dbReference>